<accession>A0A3D8ISD1</accession>
<dbReference type="SUPFAM" id="SSF52540">
    <property type="entry name" value="P-loop containing nucleoside triphosphate hydrolases"/>
    <property type="match status" value="1"/>
</dbReference>
<protein>
    <submittedName>
        <fullName evidence="5">ATPase</fullName>
    </submittedName>
</protein>
<keyword evidence="6" id="KW-1185">Reference proteome</keyword>
<dbReference type="Pfam" id="PF07726">
    <property type="entry name" value="AAA_3"/>
    <property type="match status" value="1"/>
</dbReference>
<dbReference type="InterPro" id="IPR050764">
    <property type="entry name" value="CbbQ/NirQ/NorQ/GpvN"/>
</dbReference>
<dbReference type="RefSeq" id="WP_115570626.1">
    <property type="nucleotide sequence ID" value="NZ_NXLT01000002.1"/>
</dbReference>
<dbReference type="InterPro" id="IPR027417">
    <property type="entry name" value="P-loop_NTPase"/>
</dbReference>
<keyword evidence="1" id="KW-0547">Nucleotide-binding</keyword>
<comment type="similarity">
    <text evidence="3">Belongs to the MoxR family.</text>
</comment>
<evidence type="ECO:0000256" key="3">
    <source>
        <dbReference type="ARBA" id="ARBA00061607"/>
    </source>
</evidence>
<evidence type="ECO:0000256" key="1">
    <source>
        <dbReference type="ARBA" id="ARBA00022741"/>
    </source>
</evidence>
<dbReference type="Gene3D" id="1.10.8.80">
    <property type="entry name" value="Magnesium chelatase subunit I, C-Terminal domain"/>
    <property type="match status" value="1"/>
</dbReference>
<dbReference type="AlphaFoldDB" id="A0A3D8ISD1"/>
<evidence type="ECO:0000259" key="4">
    <source>
        <dbReference type="SMART" id="SM00382"/>
    </source>
</evidence>
<dbReference type="Pfam" id="PF17863">
    <property type="entry name" value="AAA_lid_2"/>
    <property type="match status" value="1"/>
</dbReference>
<dbReference type="GO" id="GO:0016887">
    <property type="term" value="F:ATP hydrolysis activity"/>
    <property type="evidence" value="ECO:0007669"/>
    <property type="project" value="InterPro"/>
</dbReference>
<sequence>MTYTHKILQLKEQLNACILGQEKLIDMVLIGIFAQGHILLESVPGLAKTTLAKTLAKSLQLNFKRIQFTPDLLPSDILGAQVYNPKENDLQTRFGPIFTNILLADEINRAPAKVQSALLEAMQERQVTIGEDSYLLQNPFIVIATSNPIESEGVYALPEAQLDRFMLTIPLSYPDSASEVQILQNKHHNKEILPILDAYELESIKQAIQAMYCDESLYAYIVALSNATRQNILIENVQALRLGVSPRASLDLSLAAKTYAFLHDKDYVSPSDVLEVLPFVFAHRILPSFEALAMGIDSQKILDSIIARVPIP</sequence>
<dbReference type="OrthoDB" id="9808397at2"/>
<feature type="domain" description="AAA+ ATPase" evidence="4">
    <location>
        <begin position="34"/>
        <end position="175"/>
    </location>
</feature>
<evidence type="ECO:0000313" key="5">
    <source>
        <dbReference type="EMBL" id="RDU67805.1"/>
    </source>
</evidence>
<evidence type="ECO:0000256" key="2">
    <source>
        <dbReference type="ARBA" id="ARBA00022840"/>
    </source>
</evidence>
<dbReference type="Proteomes" id="UP000256514">
    <property type="component" value="Unassembled WGS sequence"/>
</dbReference>
<evidence type="ECO:0000313" key="6">
    <source>
        <dbReference type="Proteomes" id="UP000256514"/>
    </source>
</evidence>
<comment type="caution">
    <text evidence="5">The sequence shown here is derived from an EMBL/GenBank/DDBJ whole genome shotgun (WGS) entry which is preliminary data.</text>
</comment>
<dbReference type="CDD" id="cd00009">
    <property type="entry name" value="AAA"/>
    <property type="match status" value="1"/>
</dbReference>
<name>A0A3D8ISD1_9HELI</name>
<dbReference type="InterPro" id="IPR003593">
    <property type="entry name" value="AAA+_ATPase"/>
</dbReference>
<dbReference type="PIRSF" id="PIRSF002849">
    <property type="entry name" value="AAA_ATPase_chaperone_MoxR_prd"/>
    <property type="match status" value="1"/>
</dbReference>
<dbReference type="EMBL" id="NXLT01000002">
    <property type="protein sequence ID" value="RDU67805.1"/>
    <property type="molecule type" value="Genomic_DNA"/>
</dbReference>
<dbReference type="FunFam" id="3.40.50.300:FF:000640">
    <property type="entry name" value="MoxR family ATPase"/>
    <property type="match status" value="1"/>
</dbReference>
<dbReference type="InterPro" id="IPR011703">
    <property type="entry name" value="ATPase_AAA-3"/>
</dbReference>
<keyword evidence="2" id="KW-0067">ATP-binding</keyword>
<dbReference type="GO" id="GO:0005524">
    <property type="term" value="F:ATP binding"/>
    <property type="evidence" value="ECO:0007669"/>
    <property type="project" value="UniProtKB-KW"/>
</dbReference>
<proteinExistence type="inferred from homology"/>
<reference evidence="5 6" key="1">
    <citation type="submission" date="2018-04" db="EMBL/GenBank/DDBJ databases">
        <title>Novel Campyloabacter and Helicobacter Species and Strains.</title>
        <authorList>
            <person name="Mannion A.J."/>
            <person name="Shen Z."/>
            <person name="Fox J.G."/>
        </authorList>
    </citation>
    <scope>NUCLEOTIDE SEQUENCE [LARGE SCALE GENOMIC DNA]</scope>
    <source>
        <strain evidence="5 6">MIT 12-6600</strain>
    </source>
</reference>
<dbReference type="InterPro" id="IPR041628">
    <property type="entry name" value="ChlI/MoxR_AAA_lid"/>
</dbReference>
<dbReference type="Gene3D" id="3.40.50.300">
    <property type="entry name" value="P-loop containing nucleotide triphosphate hydrolases"/>
    <property type="match status" value="1"/>
</dbReference>
<organism evidence="5 6">
    <name type="scientific">Helicobacter equorum</name>
    <dbReference type="NCBI Taxonomy" id="361872"/>
    <lineage>
        <taxon>Bacteria</taxon>
        <taxon>Pseudomonadati</taxon>
        <taxon>Campylobacterota</taxon>
        <taxon>Epsilonproteobacteria</taxon>
        <taxon>Campylobacterales</taxon>
        <taxon>Helicobacteraceae</taxon>
        <taxon>Helicobacter</taxon>
    </lineage>
</organism>
<dbReference type="SMART" id="SM00382">
    <property type="entry name" value="AAA"/>
    <property type="match status" value="1"/>
</dbReference>
<gene>
    <name evidence="5" type="ORF">CQA54_02425</name>
</gene>
<dbReference type="PANTHER" id="PTHR42759:SF1">
    <property type="entry name" value="MAGNESIUM-CHELATASE SUBUNIT CHLD"/>
    <property type="match status" value="1"/>
</dbReference>
<dbReference type="PANTHER" id="PTHR42759">
    <property type="entry name" value="MOXR FAMILY PROTEIN"/>
    <property type="match status" value="1"/>
</dbReference>